<dbReference type="SUPFAM" id="SSF54197">
    <property type="entry name" value="HIT-like"/>
    <property type="match status" value="1"/>
</dbReference>
<name>A0A917QB96_9HYPH</name>
<dbReference type="EMBL" id="BMMF01000009">
    <property type="protein sequence ID" value="GGK40999.1"/>
    <property type="molecule type" value="Genomic_DNA"/>
</dbReference>
<comment type="caution">
    <text evidence="1">Lacks conserved residue(s) required for the propagation of feature annotation.</text>
</comment>
<feature type="region of interest" description="Disordered" evidence="2">
    <location>
        <begin position="1"/>
        <end position="26"/>
    </location>
</feature>
<dbReference type="AlphaFoldDB" id="A0A917QB96"/>
<dbReference type="Proteomes" id="UP000600449">
    <property type="component" value="Unassembled WGS sequence"/>
</dbReference>
<dbReference type="PROSITE" id="PS51084">
    <property type="entry name" value="HIT_2"/>
    <property type="match status" value="1"/>
</dbReference>
<proteinExistence type="predicted"/>
<reference evidence="4 5" key="1">
    <citation type="journal article" date="2014" name="Int. J. Syst. Evol. Microbiol.">
        <title>Complete genome sequence of Corynebacterium casei LMG S-19264T (=DSM 44701T), isolated from a smear-ripened cheese.</title>
        <authorList>
            <consortium name="US DOE Joint Genome Institute (JGI-PGF)"/>
            <person name="Walter F."/>
            <person name="Albersmeier A."/>
            <person name="Kalinowski J."/>
            <person name="Ruckert C."/>
        </authorList>
    </citation>
    <scope>NUCLEOTIDE SEQUENCE [LARGE SCALE GENOMIC DNA]</scope>
    <source>
        <strain evidence="4 5">CGMCC 1.9161</strain>
    </source>
</reference>
<gene>
    <name evidence="4" type="ORF">GCM10011322_30170</name>
</gene>
<evidence type="ECO:0000256" key="2">
    <source>
        <dbReference type="SAM" id="MobiDB-lite"/>
    </source>
</evidence>
<dbReference type="Pfam" id="PF01230">
    <property type="entry name" value="HIT"/>
    <property type="match status" value="1"/>
</dbReference>
<dbReference type="InterPro" id="IPR026026">
    <property type="entry name" value="HIT_Hint"/>
</dbReference>
<evidence type="ECO:0000313" key="4">
    <source>
        <dbReference type="EMBL" id="GGK40999.1"/>
    </source>
</evidence>
<dbReference type="InterPro" id="IPR011146">
    <property type="entry name" value="HIT-like"/>
</dbReference>
<evidence type="ECO:0000259" key="3">
    <source>
        <dbReference type="PROSITE" id="PS51084"/>
    </source>
</evidence>
<dbReference type="InterPro" id="IPR036265">
    <property type="entry name" value="HIT-like_sf"/>
</dbReference>
<dbReference type="GO" id="GO:0003824">
    <property type="term" value="F:catalytic activity"/>
    <property type="evidence" value="ECO:0007669"/>
    <property type="project" value="InterPro"/>
</dbReference>
<protein>
    <recommendedName>
        <fullName evidence="3">HIT domain-containing protein</fullName>
    </recommendedName>
</protein>
<organism evidence="4 5">
    <name type="scientific">Salinarimonas ramus</name>
    <dbReference type="NCBI Taxonomy" id="690164"/>
    <lineage>
        <taxon>Bacteria</taxon>
        <taxon>Pseudomonadati</taxon>
        <taxon>Pseudomonadota</taxon>
        <taxon>Alphaproteobacteria</taxon>
        <taxon>Hyphomicrobiales</taxon>
        <taxon>Salinarimonadaceae</taxon>
        <taxon>Salinarimonas</taxon>
    </lineage>
</organism>
<accession>A0A917QB96</accession>
<keyword evidence="5" id="KW-1185">Reference proteome</keyword>
<evidence type="ECO:0000313" key="5">
    <source>
        <dbReference type="Proteomes" id="UP000600449"/>
    </source>
</evidence>
<sequence length="160" mass="17070">MATPPSGLYARAMNDPAPETPARETGFALDPRLDGDTVPVGDLALSSVLLMNDARHPWLILVPRRAGMVEIADLSEADAAALMAEIRIASRVLLEVAKPDKINVGTLGNMVAQLHVHVIARFASDPAWPGPVWGQGTRIPYPPHAAQALLERLRTAFAAA</sequence>
<dbReference type="Gene3D" id="3.30.428.10">
    <property type="entry name" value="HIT-like"/>
    <property type="match status" value="1"/>
</dbReference>
<evidence type="ECO:0000256" key="1">
    <source>
        <dbReference type="PROSITE-ProRule" id="PRU00464"/>
    </source>
</evidence>
<feature type="domain" description="HIT" evidence="3">
    <location>
        <begin position="59"/>
        <end position="128"/>
    </location>
</feature>
<dbReference type="PIRSF" id="PIRSF000714">
    <property type="entry name" value="HIT"/>
    <property type="match status" value="1"/>
</dbReference>
<comment type="caution">
    <text evidence="4">The sequence shown here is derived from an EMBL/GenBank/DDBJ whole genome shotgun (WGS) entry which is preliminary data.</text>
</comment>